<feature type="compositionally biased region" description="Basic and acidic residues" evidence="1">
    <location>
        <begin position="65"/>
        <end position="79"/>
    </location>
</feature>
<sequence>MAAGSWRLADGGFVQDTAGGVMNRGTPQTGDKAVFVRAIDAGCKRRVAESRRVEESSAVVAKVNEQGHGHGQEQGHDTDTDTDTGYGLWSRQDMKRSYSHSQSQSQNDYADGYEDVADADADADGYVSLTVLTAPLTSQAINTATQG</sequence>
<evidence type="ECO:0000313" key="3">
    <source>
        <dbReference type="Proteomes" id="UP000008744"/>
    </source>
</evidence>
<dbReference type="EMBL" id="CH479191">
    <property type="protein sequence ID" value="EDW26338.1"/>
    <property type="molecule type" value="Genomic_DNA"/>
</dbReference>
<gene>
    <name evidence="2" type="primary">Dper\GL24264</name>
    <name evidence="2" type="ORF">Dper_GL24264</name>
</gene>
<feature type="compositionally biased region" description="Basic and acidic residues" evidence="1">
    <location>
        <begin position="46"/>
        <end position="55"/>
    </location>
</feature>
<protein>
    <submittedName>
        <fullName evidence="2">GL24264</fullName>
    </submittedName>
</protein>
<reference evidence="2 3" key="1">
    <citation type="journal article" date="2007" name="Nature">
        <title>Evolution of genes and genomes on the Drosophila phylogeny.</title>
        <authorList>
            <consortium name="Drosophila 12 Genomes Consortium"/>
            <person name="Clark A.G."/>
            <person name="Eisen M.B."/>
            <person name="Smith D.R."/>
            <person name="Bergman C.M."/>
            <person name="Oliver B."/>
            <person name="Markow T.A."/>
            <person name="Kaufman T.C."/>
            <person name="Kellis M."/>
            <person name="Gelbart W."/>
            <person name="Iyer V.N."/>
            <person name="Pollard D.A."/>
            <person name="Sackton T.B."/>
            <person name="Larracuente A.M."/>
            <person name="Singh N.D."/>
            <person name="Abad J.P."/>
            <person name="Abt D.N."/>
            <person name="Adryan B."/>
            <person name="Aguade M."/>
            <person name="Akashi H."/>
            <person name="Anderson W.W."/>
            <person name="Aquadro C.F."/>
            <person name="Ardell D.H."/>
            <person name="Arguello R."/>
            <person name="Artieri C.G."/>
            <person name="Barbash D.A."/>
            <person name="Barker D."/>
            <person name="Barsanti P."/>
            <person name="Batterham P."/>
            <person name="Batzoglou S."/>
            <person name="Begun D."/>
            <person name="Bhutkar A."/>
            <person name="Blanco E."/>
            <person name="Bosak S.A."/>
            <person name="Bradley R.K."/>
            <person name="Brand A.D."/>
            <person name="Brent M.R."/>
            <person name="Brooks A.N."/>
            <person name="Brown R.H."/>
            <person name="Butlin R.K."/>
            <person name="Caggese C."/>
            <person name="Calvi B.R."/>
            <person name="Bernardo de Carvalho A."/>
            <person name="Caspi A."/>
            <person name="Castrezana S."/>
            <person name="Celniker S.E."/>
            <person name="Chang J.L."/>
            <person name="Chapple C."/>
            <person name="Chatterji S."/>
            <person name="Chinwalla A."/>
            <person name="Civetta A."/>
            <person name="Clifton S.W."/>
            <person name="Comeron J.M."/>
            <person name="Costello J.C."/>
            <person name="Coyne J.A."/>
            <person name="Daub J."/>
            <person name="David R.G."/>
            <person name="Delcher A.L."/>
            <person name="Delehaunty K."/>
            <person name="Do C.B."/>
            <person name="Ebling H."/>
            <person name="Edwards K."/>
            <person name="Eickbush T."/>
            <person name="Evans J.D."/>
            <person name="Filipski A."/>
            <person name="Findeiss S."/>
            <person name="Freyhult E."/>
            <person name="Fulton L."/>
            <person name="Fulton R."/>
            <person name="Garcia A.C."/>
            <person name="Gardiner A."/>
            <person name="Garfield D.A."/>
            <person name="Garvin B.E."/>
            <person name="Gibson G."/>
            <person name="Gilbert D."/>
            <person name="Gnerre S."/>
            <person name="Godfrey J."/>
            <person name="Good R."/>
            <person name="Gotea V."/>
            <person name="Gravely B."/>
            <person name="Greenberg A.J."/>
            <person name="Griffiths-Jones S."/>
            <person name="Gross S."/>
            <person name="Guigo R."/>
            <person name="Gustafson E.A."/>
            <person name="Haerty W."/>
            <person name="Hahn M.W."/>
            <person name="Halligan D.L."/>
            <person name="Halpern A.L."/>
            <person name="Halter G.M."/>
            <person name="Han M.V."/>
            <person name="Heger A."/>
            <person name="Hillier L."/>
            <person name="Hinrichs A.S."/>
            <person name="Holmes I."/>
            <person name="Hoskins R.A."/>
            <person name="Hubisz M.J."/>
            <person name="Hultmark D."/>
            <person name="Huntley M.A."/>
            <person name="Jaffe D.B."/>
            <person name="Jagadeeshan S."/>
            <person name="Jeck W.R."/>
            <person name="Johnson J."/>
            <person name="Jones C.D."/>
            <person name="Jordan W.C."/>
            <person name="Karpen G.H."/>
            <person name="Kataoka E."/>
            <person name="Keightley P.D."/>
            <person name="Kheradpour P."/>
            <person name="Kirkness E.F."/>
            <person name="Koerich L.B."/>
            <person name="Kristiansen K."/>
            <person name="Kudrna D."/>
            <person name="Kulathinal R.J."/>
            <person name="Kumar S."/>
            <person name="Kwok R."/>
            <person name="Lander E."/>
            <person name="Langley C.H."/>
            <person name="Lapoint R."/>
            <person name="Lazzaro B.P."/>
            <person name="Lee S.J."/>
            <person name="Levesque L."/>
            <person name="Li R."/>
            <person name="Lin C.F."/>
            <person name="Lin M.F."/>
            <person name="Lindblad-Toh K."/>
            <person name="Llopart A."/>
            <person name="Long M."/>
            <person name="Low L."/>
            <person name="Lozovsky E."/>
            <person name="Lu J."/>
            <person name="Luo M."/>
            <person name="Machado C.A."/>
            <person name="Makalowski W."/>
            <person name="Marzo M."/>
            <person name="Matsuda M."/>
            <person name="Matzkin L."/>
            <person name="McAllister B."/>
            <person name="McBride C.S."/>
            <person name="McKernan B."/>
            <person name="McKernan K."/>
            <person name="Mendez-Lago M."/>
            <person name="Minx P."/>
            <person name="Mollenhauer M.U."/>
            <person name="Montooth K."/>
            <person name="Mount S.M."/>
            <person name="Mu X."/>
            <person name="Myers E."/>
            <person name="Negre B."/>
            <person name="Newfeld S."/>
            <person name="Nielsen R."/>
            <person name="Noor M.A."/>
            <person name="O'Grady P."/>
            <person name="Pachter L."/>
            <person name="Papaceit M."/>
            <person name="Parisi M.J."/>
            <person name="Parisi M."/>
            <person name="Parts L."/>
            <person name="Pedersen J.S."/>
            <person name="Pesole G."/>
            <person name="Phillippy A.M."/>
            <person name="Ponting C.P."/>
            <person name="Pop M."/>
            <person name="Porcelli D."/>
            <person name="Powell J.R."/>
            <person name="Prohaska S."/>
            <person name="Pruitt K."/>
            <person name="Puig M."/>
            <person name="Quesneville H."/>
            <person name="Ram K.R."/>
            <person name="Rand D."/>
            <person name="Rasmussen M.D."/>
            <person name="Reed L.K."/>
            <person name="Reenan R."/>
            <person name="Reily A."/>
            <person name="Remington K.A."/>
            <person name="Rieger T.T."/>
            <person name="Ritchie M.G."/>
            <person name="Robin C."/>
            <person name="Rogers Y.H."/>
            <person name="Rohde C."/>
            <person name="Rozas J."/>
            <person name="Rubenfield M.J."/>
            <person name="Ruiz A."/>
            <person name="Russo S."/>
            <person name="Salzberg S.L."/>
            <person name="Sanchez-Gracia A."/>
            <person name="Saranga D.J."/>
            <person name="Sato H."/>
            <person name="Schaeffer S.W."/>
            <person name="Schatz M.C."/>
            <person name="Schlenke T."/>
            <person name="Schwartz R."/>
            <person name="Segarra C."/>
            <person name="Singh R.S."/>
            <person name="Sirot L."/>
            <person name="Sirota M."/>
            <person name="Sisneros N.B."/>
            <person name="Smith C.D."/>
            <person name="Smith T.F."/>
            <person name="Spieth J."/>
            <person name="Stage D.E."/>
            <person name="Stark A."/>
            <person name="Stephan W."/>
            <person name="Strausberg R.L."/>
            <person name="Strempel S."/>
            <person name="Sturgill D."/>
            <person name="Sutton G."/>
            <person name="Sutton G.G."/>
            <person name="Tao W."/>
            <person name="Teichmann S."/>
            <person name="Tobari Y.N."/>
            <person name="Tomimura Y."/>
            <person name="Tsolas J.M."/>
            <person name="Valente V.L."/>
            <person name="Venter E."/>
            <person name="Venter J.C."/>
            <person name="Vicario S."/>
            <person name="Vieira F.G."/>
            <person name="Vilella A.J."/>
            <person name="Villasante A."/>
            <person name="Walenz B."/>
            <person name="Wang J."/>
            <person name="Wasserman M."/>
            <person name="Watts T."/>
            <person name="Wilson D."/>
            <person name="Wilson R.K."/>
            <person name="Wing R.A."/>
            <person name="Wolfner M.F."/>
            <person name="Wong A."/>
            <person name="Wong G.K."/>
            <person name="Wu C.I."/>
            <person name="Wu G."/>
            <person name="Yamamoto D."/>
            <person name="Yang H.P."/>
            <person name="Yang S.P."/>
            <person name="Yorke J.A."/>
            <person name="Yoshida K."/>
            <person name="Zdobnov E."/>
            <person name="Zhang P."/>
            <person name="Zhang Y."/>
            <person name="Zimin A.V."/>
            <person name="Baldwin J."/>
            <person name="Abdouelleil A."/>
            <person name="Abdulkadir J."/>
            <person name="Abebe A."/>
            <person name="Abera B."/>
            <person name="Abreu J."/>
            <person name="Acer S.C."/>
            <person name="Aftuck L."/>
            <person name="Alexander A."/>
            <person name="An P."/>
            <person name="Anderson E."/>
            <person name="Anderson S."/>
            <person name="Arachi H."/>
            <person name="Azer M."/>
            <person name="Bachantsang P."/>
            <person name="Barry A."/>
            <person name="Bayul T."/>
            <person name="Berlin A."/>
            <person name="Bessette D."/>
            <person name="Bloom T."/>
            <person name="Blye J."/>
            <person name="Boguslavskiy L."/>
            <person name="Bonnet C."/>
            <person name="Boukhgalter B."/>
            <person name="Bourzgui I."/>
            <person name="Brown A."/>
            <person name="Cahill P."/>
            <person name="Channer S."/>
            <person name="Cheshatsang Y."/>
            <person name="Chuda L."/>
            <person name="Citroen M."/>
            <person name="Collymore A."/>
            <person name="Cooke P."/>
            <person name="Costello M."/>
            <person name="D'Aco K."/>
            <person name="Daza R."/>
            <person name="De Haan G."/>
            <person name="DeGray S."/>
            <person name="DeMaso C."/>
            <person name="Dhargay N."/>
            <person name="Dooley K."/>
            <person name="Dooley E."/>
            <person name="Doricent M."/>
            <person name="Dorje P."/>
            <person name="Dorjee K."/>
            <person name="Dupes A."/>
            <person name="Elong R."/>
            <person name="Falk J."/>
            <person name="Farina A."/>
            <person name="Faro S."/>
            <person name="Ferguson D."/>
            <person name="Fisher S."/>
            <person name="Foley C.D."/>
            <person name="Franke A."/>
            <person name="Friedrich D."/>
            <person name="Gadbois L."/>
            <person name="Gearin G."/>
            <person name="Gearin C.R."/>
            <person name="Giannoukos G."/>
            <person name="Goode T."/>
            <person name="Graham J."/>
            <person name="Grandbois E."/>
            <person name="Grewal S."/>
            <person name="Gyaltsen K."/>
            <person name="Hafez N."/>
            <person name="Hagos B."/>
            <person name="Hall J."/>
            <person name="Henson C."/>
            <person name="Hollinger A."/>
            <person name="Honan T."/>
            <person name="Huard M.D."/>
            <person name="Hughes L."/>
            <person name="Hurhula B."/>
            <person name="Husby M.E."/>
            <person name="Kamat A."/>
            <person name="Kanga B."/>
            <person name="Kashin S."/>
            <person name="Khazanovich D."/>
            <person name="Kisner P."/>
            <person name="Lance K."/>
            <person name="Lara M."/>
            <person name="Lee W."/>
            <person name="Lennon N."/>
            <person name="Letendre F."/>
            <person name="LeVine R."/>
            <person name="Lipovsky A."/>
            <person name="Liu X."/>
            <person name="Liu J."/>
            <person name="Liu S."/>
            <person name="Lokyitsang T."/>
            <person name="Lokyitsang Y."/>
            <person name="Lubonja R."/>
            <person name="Lui A."/>
            <person name="MacDonald P."/>
            <person name="Magnisalis V."/>
            <person name="Maru K."/>
            <person name="Matthews C."/>
            <person name="McCusker W."/>
            <person name="McDonough S."/>
            <person name="Mehta T."/>
            <person name="Meldrim J."/>
            <person name="Meneus L."/>
            <person name="Mihai O."/>
            <person name="Mihalev A."/>
            <person name="Mihova T."/>
            <person name="Mittelman R."/>
            <person name="Mlenga V."/>
            <person name="Montmayeur A."/>
            <person name="Mulrain L."/>
            <person name="Navidi A."/>
            <person name="Naylor J."/>
            <person name="Negash T."/>
            <person name="Nguyen T."/>
            <person name="Nguyen N."/>
            <person name="Nicol R."/>
            <person name="Norbu C."/>
            <person name="Norbu N."/>
            <person name="Novod N."/>
            <person name="O'Neill B."/>
            <person name="Osman S."/>
            <person name="Markiewicz E."/>
            <person name="Oyono O.L."/>
            <person name="Patti C."/>
            <person name="Phunkhang P."/>
            <person name="Pierre F."/>
            <person name="Priest M."/>
            <person name="Raghuraman S."/>
            <person name="Rege F."/>
            <person name="Reyes R."/>
            <person name="Rise C."/>
            <person name="Rogov P."/>
            <person name="Ross K."/>
            <person name="Ryan E."/>
            <person name="Settipalli S."/>
            <person name="Shea T."/>
            <person name="Sherpa N."/>
            <person name="Shi L."/>
            <person name="Shih D."/>
            <person name="Sparrow T."/>
            <person name="Spaulding J."/>
            <person name="Stalker J."/>
            <person name="Stange-Thomann N."/>
            <person name="Stavropoulos S."/>
            <person name="Stone C."/>
            <person name="Strader C."/>
            <person name="Tesfaye S."/>
            <person name="Thomson T."/>
            <person name="Thoulutsang Y."/>
            <person name="Thoulutsang D."/>
            <person name="Topham K."/>
            <person name="Topping I."/>
            <person name="Tsamla T."/>
            <person name="Vassiliev H."/>
            <person name="Vo A."/>
            <person name="Wangchuk T."/>
            <person name="Wangdi T."/>
            <person name="Weiand M."/>
            <person name="Wilkinson J."/>
            <person name="Wilson A."/>
            <person name="Yadav S."/>
            <person name="Young G."/>
            <person name="Yu Q."/>
            <person name="Zembek L."/>
            <person name="Zhong D."/>
            <person name="Zimmer A."/>
            <person name="Zwirko Z."/>
            <person name="Jaffe D.B."/>
            <person name="Alvarez P."/>
            <person name="Brockman W."/>
            <person name="Butler J."/>
            <person name="Chin C."/>
            <person name="Gnerre S."/>
            <person name="Grabherr M."/>
            <person name="Kleber M."/>
            <person name="Mauceli E."/>
            <person name="MacCallum I."/>
        </authorList>
    </citation>
    <scope>NUCLEOTIDE SEQUENCE [LARGE SCALE GENOMIC DNA]</scope>
    <source>
        <strain evidence="3">MSH-3 / Tucson 14011-0111.49</strain>
    </source>
</reference>
<name>B4GUQ5_DROPE</name>
<dbReference type="Proteomes" id="UP000008744">
    <property type="component" value="Unassembled WGS sequence"/>
</dbReference>
<accession>B4GUQ5</accession>
<evidence type="ECO:0000313" key="2">
    <source>
        <dbReference type="EMBL" id="EDW26338.1"/>
    </source>
</evidence>
<feature type="region of interest" description="Disordered" evidence="1">
    <location>
        <begin position="1"/>
        <end position="28"/>
    </location>
</feature>
<keyword evidence="3" id="KW-1185">Reference proteome</keyword>
<dbReference type="AlphaFoldDB" id="B4GUQ5"/>
<evidence type="ECO:0000256" key="1">
    <source>
        <dbReference type="SAM" id="MobiDB-lite"/>
    </source>
</evidence>
<feature type="region of interest" description="Disordered" evidence="1">
    <location>
        <begin position="46"/>
        <end position="115"/>
    </location>
</feature>
<proteinExistence type="predicted"/>
<dbReference type="HOGENOM" id="CLU_1770007_0_0_1"/>
<organism evidence="3">
    <name type="scientific">Drosophila persimilis</name>
    <name type="common">Fruit fly</name>
    <dbReference type="NCBI Taxonomy" id="7234"/>
    <lineage>
        <taxon>Eukaryota</taxon>
        <taxon>Metazoa</taxon>
        <taxon>Ecdysozoa</taxon>
        <taxon>Arthropoda</taxon>
        <taxon>Hexapoda</taxon>
        <taxon>Insecta</taxon>
        <taxon>Pterygota</taxon>
        <taxon>Neoptera</taxon>
        <taxon>Endopterygota</taxon>
        <taxon>Diptera</taxon>
        <taxon>Brachycera</taxon>
        <taxon>Muscomorpha</taxon>
        <taxon>Ephydroidea</taxon>
        <taxon>Drosophilidae</taxon>
        <taxon>Drosophila</taxon>
        <taxon>Sophophora</taxon>
    </lineage>
</organism>